<keyword evidence="2" id="KW-1185">Reference proteome</keyword>
<organism evidence="1 2">
    <name type="scientific">Neisseria sicca ATCC 29256</name>
    <dbReference type="NCBI Taxonomy" id="547045"/>
    <lineage>
        <taxon>Bacteria</taxon>
        <taxon>Pseudomonadati</taxon>
        <taxon>Pseudomonadota</taxon>
        <taxon>Betaproteobacteria</taxon>
        <taxon>Neisseriales</taxon>
        <taxon>Neisseriaceae</taxon>
        <taxon>Neisseria</taxon>
    </lineage>
</organism>
<accession>C6M3U9</accession>
<protein>
    <submittedName>
        <fullName evidence="1">Uncharacterized protein</fullName>
    </submittedName>
</protein>
<evidence type="ECO:0000313" key="2">
    <source>
        <dbReference type="Proteomes" id="UP000005365"/>
    </source>
</evidence>
<reference evidence="1" key="1">
    <citation type="submission" date="2009-07" db="EMBL/GenBank/DDBJ databases">
        <authorList>
            <person name="Weinstock G."/>
            <person name="Sodergren E."/>
            <person name="Clifton S."/>
            <person name="Fulton L."/>
            <person name="Fulton B."/>
            <person name="Courtney L."/>
            <person name="Fronick C."/>
            <person name="Harrison M."/>
            <person name="Strong C."/>
            <person name="Farmer C."/>
            <person name="Delahaunty K."/>
            <person name="Markovic C."/>
            <person name="Hall O."/>
            <person name="Minx P."/>
            <person name="Tomlinson C."/>
            <person name="Mitreva M."/>
            <person name="Nelson J."/>
            <person name="Hou S."/>
            <person name="Wollam A."/>
            <person name="Pepin K.H."/>
            <person name="Johnson M."/>
            <person name="Bhonagiri V."/>
            <person name="Nash W.E."/>
            <person name="Warren W."/>
            <person name="Chinwalla A."/>
            <person name="Mardis E.R."/>
            <person name="Wilson R.K."/>
        </authorList>
    </citation>
    <scope>NUCLEOTIDE SEQUENCE [LARGE SCALE GENOMIC DNA]</scope>
    <source>
        <strain evidence="1">ATCC 29256</strain>
    </source>
</reference>
<name>C6M3U9_NEISI</name>
<dbReference type="Proteomes" id="UP000005365">
    <property type="component" value="Unassembled WGS sequence"/>
</dbReference>
<comment type="caution">
    <text evidence="1">The sequence shown here is derived from an EMBL/GenBank/DDBJ whole genome shotgun (WGS) entry which is preliminary data.</text>
</comment>
<proteinExistence type="predicted"/>
<sequence>MSFYSGLTLNQDKATKPQTVQIVRQGEATPYWFKVNPLYMQILFERLICNFDTKFKKFHFHMNCGGQNNSDMVKGEDSAATFIKLVKIILFQCIKNRKILKEVV</sequence>
<dbReference type="EMBL" id="ACKO02000006">
    <property type="protein sequence ID" value="EET44862.1"/>
    <property type="molecule type" value="Genomic_DNA"/>
</dbReference>
<gene>
    <name evidence="1" type="ORF">NEISICOT_01192</name>
</gene>
<dbReference type="STRING" id="490.A6J88_02895"/>
<evidence type="ECO:0000313" key="1">
    <source>
        <dbReference type="EMBL" id="EET44862.1"/>
    </source>
</evidence>
<dbReference type="eggNOG" id="COG3415">
    <property type="taxonomic scope" value="Bacteria"/>
</dbReference>
<dbReference type="AlphaFoldDB" id="C6M3U9"/>